<dbReference type="EMBL" id="CAJZBQ010000030">
    <property type="protein sequence ID" value="CAG9322152.1"/>
    <property type="molecule type" value="Genomic_DNA"/>
</dbReference>
<dbReference type="AlphaFoldDB" id="A0AAU9J9R2"/>
<organism evidence="2 3">
    <name type="scientific">Blepharisma stoltei</name>
    <dbReference type="NCBI Taxonomy" id="1481888"/>
    <lineage>
        <taxon>Eukaryota</taxon>
        <taxon>Sar</taxon>
        <taxon>Alveolata</taxon>
        <taxon>Ciliophora</taxon>
        <taxon>Postciliodesmatophora</taxon>
        <taxon>Heterotrichea</taxon>
        <taxon>Heterotrichida</taxon>
        <taxon>Blepharismidae</taxon>
        <taxon>Blepharisma</taxon>
    </lineage>
</organism>
<reference evidence="2" key="1">
    <citation type="submission" date="2021-09" db="EMBL/GenBank/DDBJ databases">
        <authorList>
            <consortium name="AG Swart"/>
            <person name="Singh M."/>
            <person name="Singh A."/>
            <person name="Seah K."/>
            <person name="Emmerich C."/>
        </authorList>
    </citation>
    <scope>NUCLEOTIDE SEQUENCE</scope>
    <source>
        <strain evidence="2">ATCC30299</strain>
    </source>
</reference>
<evidence type="ECO:0000313" key="2">
    <source>
        <dbReference type="EMBL" id="CAG9322152.1"/>
    </source>
</evidence>
<sequence>MSRKINSKHNHSKHKNISAFPKLPKHFAEQVIDLESDLDTNCTALGASKLVELYSAAVEYYGSIKDTRYLHYKERIQQLLARDDVINVLNHNQPTKLERSRSEDQLPSNEFELEELKIPKSDQINLHFTSPLAIKKDAEDIINQHLNTSTSTSEKICENLRSQEGKHLERRLKQRRANSPQILHKSNLAPVEAVMKITAEQKLERYQDEIEKVMEKYIEEKITRIQGIKSKYKEQINELAAGMNNETMELLRNQMEQDMESEINLVTEQLDIERKKEISQIKKKFK</sequence>
<keyword evidence="1" id="KW-0175">Coiled coil</keyword>
<feature type="coiled-coil region" evidence="1">
    <location>
        <begin position="196"/>
        <end position="223"/>
    </location>
</feature>
<evidence type="ECO:0000256" key="1">
    <source>
        <dbReference type="SAM" id="Coils"/>
    </source>
</evidence>
<accession>A0AAU9J9R2</accession>
<protein>
    <submittedName>
        <fullName evidence="2">Uncharacterized protein</fullName>
    </submittedName>
</protein>
<name>A0AAU9J9R2_9CILI</name>
<gene>
    <name evidence="2" type="ORF">BSTOLATCC_MIC30532</name>
</gene>
<comment type="caution">
    <text evidence="2">The sequence shown here is derived from an EMBL/GenBank/DDBJ whole genome shotgun (WGS) entry which is preliminary data.</text>
</comment>
<dbReference type="Proteomes" id="UP001162131">
    <property type="component" value="Unassembled WGS sequence"/>
</dbReference>
<proteinExistence type="predicted"/>
<keyword evidence="3" id="KW-1185">Reference proteome</keyword>
<evidence type="ECO:0000313" key="3">
    <source>
        <dbReference type="Proteomes" id="UP001162131"/>
    </source>
</evidence>